<dbReference type="CDD" id="cd00054">
    <property type="entry name" value="EGF_CA"/>
    <property type="match status" value="1"/>
</dbReference>
<keyword evidence="5" id="KW-0677">Repeat</keyword>
<keyword evidence="2" id="KW-0645">Protease</keyword>
<dbReference type="PROSITE" id="PS01187">
    <property type="entry name" value="EGF_CA"/>
    <property type="match status" value="1"/>
</dbReference>
<dbReference type="Gene3D" id="2.60.120.290">
    <property type="entry name" value="Spermadhesin, CUB domain"/>
    <property type="match status" value="3"/>
</dbReference>
<keyword evidence="6" id="KW-0378">Hydrolase</keyword>
<dbReference type="InterPro" id="IPR035914">
    <property type="entry name" value="Sperma_CUB_dom_sf"/>
</dbReference>
<dbReference type="SUPFAM" id="SSF49854">
    <property type="entry name" value="Spermadhesin, CUB domain"/>
    <property type="match status" value="3"/>
</dbReference>
<dbReference type="PROSITE" id="PS01180">
    <property type="entry name" value="CUB"/>
    <property type="match status" value="2"/>
</dbReference>
<protein>
    <recommendedName>
        <fullName evidence="14">CUB domain-containing protein</fullName>
    </recommendedName>
</protein>
<dbReference type="GO" id="GO:0031638">
    <property type="term" value="P:zymogen activation"/>
    <property type="evidence" value="ECO:0007669"/>
    <property type="project" value="TreeGrafter"/>
</dbReference>
<feature type="non-terminal residue" evidence="12">
    <location>
        <position position="1"/>
    </location>
</feature>
<dbReference type="Gene3D" id="2.10.25.10">
    <property type="entry name" value="Laminin"/>
    <property type="match status" value="1"/>
</dbReference>
<dbReference type="PANTHER" id="PTHR24255:SF29">
    <property type="entry name" value="COMPLEMENT COMPONENT 1, S SUBCOMPONENT"/>
    <property type="match status" value="1"/>
</dbReference>
<evidence type="ECO:0000256" key="4">
    <source>
        <dbReference type="ARBA" id="ARBA00022729"/>
    </source>
</evidence>
<proteinExistence type="predicted"/>
<keyword evidence="1 8" id="KW-0245">EGF-like domain</keyword>
<dbReference type="FunFam" id="2.10.25.10:FF:000059">
    <property type="entry name" value="Mannan-binding lectin serine protease 1"/>
    <property type="match status" value="1"/>
</dbReference>
<evidence type="ECO:0000259" key="11">
    <source>
        <dbReference type="PROSITE" id="PS50026"/>
    </source>
</evidence>
<feature type="transmembrane region" description="Helical" evidence="9">
    <location>
        <begin position="90"/>
        <end position="112"/>
    </location>
</feature>
<dbReference type="SMART" id="SM00042">
    <property type="entry name" value="CUB"/>
    <property type="match status" value="2"/>
</dbReference>
<dbReference type="SUPFAM" id="SSF57196">
    <property type="entry name" value="EGF/Laminin"/>
    <property type="match status" value="1"/>
</dbReference>
<reference evidence="12 13" key="1">
    <citation type="journal article" date="2019" name="Sci. Data">
        <title>Hybrid genome assembly and annotation of Danionella translucida.</title>
        <authorList>
            <person name="Kadobianskyi M."/>
            <person name="Schulze L."/>
            <person name="Schuelke M."/>
            <person name="Judkewitz B."/>
        </authorList>
    </citation>
    <scope>NUCLEOTIDE SEQUENCE [LARGE SCALE GENOMIC DNA]</scope>
    <source>
        <strain evidence="12 13">Bolton</strain>
    </source>
</reference>
<evidence type="ECO:0000256" key="9">
    <source>
        <dbReference type="SAM" id="Phobius"/>
    </source>
</evidence>
<evidence type="ECO:0000313" key="13">
    <source>
        <dbReference type="Proteomes" id="UP000316079"/>
    </source>
</evidence>
<comment type="caution">
    <text evidence="8">Lacks conserved residue(s) required for the propagation of feature annotation.</text>
</comment>
<comment type="caution">
    <text evidence="12">The sequence shown here is derived from an EMBL/GenBank/DDBJ whole genome shotgun (WGS) entry which is preliminary data.</text>
</comment>
<keyword evidence="9" id="KW-0812">Transmembrane</keyword>
<organism evidence="12 13">
    <name type="scientific">Danionella cerebrum</name>
    <dbReference type="NCBI Taxonomy" id="2873325"/>
    <lineage>
        <taxon>Eukaryota</taxon>
        <taxon>Metazoa</taxon>
        <taxon>Chordata</taxon>
        <taxon>Craniata</taxon>
        <taxon>Vertebrata</taxon>
        <taxon>Euteleostomi</taxon>
        <taxon>Actinopterygii</taxon>
        <taxon>Neopterygii</taxon>
        <taxon>Teleostei</taxon>
        <taxon>Ostariophysi</taxon>
        <taxon>Cypriniformes</taxon>
        <taxon>Danionidae</taxon>
        <taxon>Danioninae</taxon>
        <taxon>Danionella</taxon>
    </lineage>
</organism>
<dbReference type="PANTHER" id="PTHR24255">
    <property type="entry name" value="COMPLEMENT COMPONENT 1, S SUBCOMPONENT-RELATED"/>
    <property type="match status" value="1"/>
</dbReference>
<name>A0A553N5I0_9TELE</name>
<keyword evidence="3" id="KW-0479">Metal-binding</keyword>
<dbReference type="InterPro" id="IPR000152">
    <property type="entry name" value="EGF-type_Asp/Asn_hydroxyl_site"/>
</dbReference>
<feature type="domain" description="CUB" evidence="10">
    <location>
        <begin position="264"/>
        <end position="374"/>
    </location>
</feature>
<gene>
    <name evidence="12" type="ORF">DNTS_004325</name>
</gene>
<dbReference type="SMART" id="SM00179">
    <property type="entry name" value="EGF_CA"/>
    <property type="match status" value="1"/>
</dbReference>
<evidence type="ECO:0000256" key="5">
    <source>
        <dbReference type="ARBA" id="ARBA00022737"/>
    </source>
</evidence>
<evidence type="ECO:0000256" key="8">
    <source>
        <dbReference type="PROSITE-ProRule" id="PRU00076"/>
    </source>
</evidence>
<evidence type="ECO:0000313" key="12">
    <source>
        <dbReference type="EMBL" id="TRY60690.1"/>
    </source>
</evidence>
<keyword evidence="4" id="KW-0732">Signal</keyword>
<dbReference type="PROSITE" id="PS50026">
    <property type="entry name" value="EGF_3"/>
    <property type="match status" value="1"/>
</dbReference>
<evidence type="ECO:0000259" key="10">
    <source>
        <dbReference type="PROSITE" id="PS01180"/>
    </source>
</evidence>
<dbReference type="PROSITE" id="PS00010">
    <property type="entry name" value="ASX_HYDROXYL"/>
    <property type="match status" value="1"/>
</dbReference>
<dbReference type="GO" id="GO:0072562">
    <property type="term" value="C:blood microparticle"/>
    <property type="evidence" value="ECO:0007669"/>
    <property type="project" value="TreeGrafter"/>
</dbReference>
<keyword evidence="13" id="KW-1185">Reference proteome</keyword>
<evidence type="ECO:0000256" key="6">
    <source>
        <dbReference type="ARBA" id="ARBA00022801"/>
    </source>
</evidence>
<dbReference type="InterPro" id="IPR018097">
    <property type="entry name" value="EGF_Ca-bd_CS"/>
</dbReference>
<dbReference type="InterPro" id="IPR049883">
    <property type="entry name" value="NOTCH1_EGF-like"/>
</dbReference>
<dbReference type="OrthoDB" id="9985152at2759"/>
<dbReference type="InterPro" id="IPR000742">
    <property type="entry name" value="EGF"/>
</dbReference>
<accession>A0A553N5I0</accession>
<evidence type="ECO:0008006" key="14">
    <source>
        <dbReference type="Google" id="ProtNLM"/>
    </source>
</evidence>
<dbReference type="GO" id="GO:0005509">
    <property type="term" value="F:calcium ion binding"/>
    <property type="evidence" value="ECO:0007669"/>
    <property type="project" value="InterPro"/>
</dbReference>
<dbReference type="SMART" id="SM00181">
    <property type="entry name" value="EGF"/>
    <property type="match status" value="1"/>
</dbReference>
<keyword evidence="9" id="KW-1133">Transmembrane helix</keyword>
<dbReference type="Proteomes" id="UP000316079">
    <property type="component" value="Unassembled WGS sequence"/>
</dbReference>
<dbReference type="InterPro" id="IPR001881">
    <property type="entry name" value="EGF-like_Ca-bd_dom"/>
</dbReference>
<keyword evidence="7" id="KW-1015">Disulfide bond</keyword>
<feature type="domain" description="EGF-like" evidence="11">
    <location>
        <begin position="221"/>
        <end position="261"/>
    </location>
</feature>
<evidence type="ECO:0000256" key="7">
    <source>
        <dbReference type="ARBA" id="ARBA00023157"/>
    </source>
</evidence>
<dbReference type="STRING" id="623744.A0A553N5I0"/>
<dbReference type="AlphaFoldDB" id="A0A553N5I0"/>
<evidence type="ECO:0000256" key="2">
    <source>
        <dbReference type="ARBA" id="ARBA00022670"/>
    </source>
</evidence>
<evidence type="ECO:0000256" key="1">
    <source>
        <dbReference type="ARBA" id="ARBA00022536"/>
    </source>
</evidence>
<dbReference type="PROSITE" id="PS01186">
    <property type="entry name" value="EGF_2"/>
    <property type="match status" value="1"/>
</dbReference>
<feature type="domain" description="CUB" evidence="10">
    <location>
        <begin position="111"/>
        <end position="220"/>
    </location>
</feature>
<dbReference type="Pfam" id="PF00431">
    <property type="entry name" value="CUB"/>
    <property type="match status" value="2"/>
</dbReference>
<dbReference type="EMBL" id="SRMA01027033">
    <property type="protein sequence ID" value="TRY60690.1"/>
    <property type="molecule type" value="Genomic_DNA"/>
</dbReference>
<sequence>VIFILLPMSGSVPLARWIQSPGHPLGYGPYLNITWNECATAGYKITLTLIHVDLEKSFRCINDALKPLADVEKPSVLRTLAVFSRRRMMIVFYVIFILLPMSGSVPLARWIMSPGHPLGYGPYLNITWNDCATAGYKITLTLIHVDLEKSFRCINDALKVSEDEQLFNVSLCGRISMKELESSINPLLHSSPGGCLSVSFLSDYSNPARYTGFRGFYTTQDVDECTELDSKCAHLCNNYIGGYRCFCAPGYILAPDKHTCLVSCGEDLSSSEGVLMSPLWPKPYPENLYCSYKLAVEEGKQFELTFTEEFDVEEAENGQCNDSLTIKPLIGEAKMYCGRKLPSPFLTRSHSVKIYFKTNDKGVNRGYSLSYRTIENMCIPHMVATSILAPQHDEYSVDDKVIVTCGKGHIMTSLWIVEIQISMNCWSFQNMILQQHI</sequence>
<dbReference type="InterPro" id="IPR000859">
    <property type="entry name" value="CUB_dom"/>
</dbReference>
<dbReference type="CDD" id="cd00041">
    <property type="entry name" value="CUB"/>
    <property type="match status" value="2"/>
</dbReference>
<evidence type="ECO:0000256" key="3">
    <source>
        <dbReference type="ARBA" id="ARBA00022723"/>
    </source>
</evidence>
<dbReference type="GO" id="GO:0004252">
    <property type="term" value="F:serine-type endopeptidase activity"/>
    <property type="evidence" value="ECO:0007669"/>
    <property type="project" value="TreeGrafter"/>
</dbReference>
<dbReference type="Pfam" id="PF07645">
    <property type="entry name" value="EGF_CA"/>
    <property type="match status" value="1"/>
</dbReference>
<keyword evidence="9" id="KW-0472">Membrane</keyword>